<feature type="domain" description="Rhodanese" evidence="1">
    <location>
        <begin position="31"/>
        <end position="112"/>
    </location>
</feature>
<evidence type="ECO:0000259" key="1">
    <source>
        <dbReference type="PROSITE" id="PS50206"/>
    </source>
</evidence>
<dbReference type="InterPro" id="IPR050229">
    <property type="entry name" value="GlpE_sulfurtransferase"/>
</dbReference>
<dbReference type="STRING" id="1197477.IA57_10360"/>
<protein>
    <submittedName>
        <fullName evidence="2">Rhodanese</fullName>
    </submittedName>
</protein>
<dbReference type="InterPro" id="IPR036873">
    <property type="entry name" value="Rhodanese-like_dom_sf"/>
</dbReference>
<keyword evidence="3" id="KW-1185">Reference proteome</keyword>
<dbReference type="SMART" id="SM00450">
    <property type="entry name" value="RHOD"/>
    <property type="match status" value="1"/>
</dbReference>
<comment type="caution">
    <text evidence="2">The sequence shown here is derived from an EMBL/GenBank/DDBJ whole genome shotgun (WGS) entry which is preliminary data.</text>
</comment>
<name>A0A084TJF6_9FLAO</name>
<dbReference type="Pfam" id="PF00581">
    <property type="entry name" value="Rhodanese"/>
    <property type="match status" value="1"/>
</dbReference>
<dbReference type="AlphaFoldDB" id="A0A084TJF6"/>
<dbReference type="OrthoDB" id="9808735at2"/>
<organism evidence="2 3">
    <name type="scientific">Mangrovimonas yunxiaonensis</name>
    <dbReference type="NCBI Taxonomy" id="1197477"/>
    <lineage>
        <taxon>Bacteria</taxon>
        <taxon>Pseudomonadati</taxon>
        <taxon>Bacteroidota</taxon>
        <taxon>Flavobacteriia</taxon>
        <taxon>Flavobacteriales</taxon>
        <taxon>Flavobacteriaceae</taxon>
        <taxon>Mangrovimonas</taxon>
    </lineage>
</organism>
<proteinExistence type="predicted"/>
<dbReference type="EMBL" id="JPFK01000007">
    <property type="protein sequence ID" value="KFB00842.1"/>
    <property type="molecule type" value="Genomic_DNA"/>
</dbReference>
<dbReference type="PANTHER" id="PTHR43031:SF18">
    <property type="entry name" value="RHODANESE-RELATED SULFURTRANSFERASES"/>
    <property type="match status" value="1"/>
</dbReference>
<dbReference type="SUPFAM" id="SSF52821">
    <property type="entry name" value="Rhodanese/Cell cycle control phosphatase"/>
    <property type="match status" value="1"/>
</dbReference>
<dbReference type="eggNOG" id="COG0607">
    <property type="taxonomic scope" value="Bacteria"/>
</dbReference>
<dbReference type="InterPro" id="IPR001763">
    <property type="entry name" value="Rhodanese-like_dom"/>
</dbReference>
<gene>
    <name evidence="2" type="ORF">IA57_10360</name>
</gene>
<reference evidence="3" key="2">
    <citation type="submission" date="2014-07" db="EMBL/GenBank/DDBJ databases">
        <title>Genome sequence of Mangrovimonas yunxiaonensis.</title>
        <authorList>
            <person name="Li Y."/>
            <person name="Zheng T."/>
        </authorList>
    </citation>
    <scope>NUCLEOTIDE SEQUENCE [LARGE SCALE GENOMIC DNA]</scope>
    <source>
        <strain evidence="3">LY01</strain>
    </source>
</reference>
<accession>A0A084TJF6</accession>
<reference evidence="2 3" key="1">
    <citation type="journal article" date="2014" name="Genome Announc.">
        <title>Draft Genome Sequence of the Algicidal Bacterium Mangrovimonas yunxiaonensis Strain LY01.</title>
        <authorList>
            <person name="Li Y."/>
            <person name="Zhu H."/>
            <person name="Li C."/>
            <person name="Zhang H."/>
            <person name="Chen Z."/>
            <person name="Zheng W."/>
            <person name="Xu H."/>
            <person name="Zheng T."/>
        </authorList>
    </citation>
    <scope>NUCLEOTIDE SEQUENCE [LARGE SCALE GENOMIC DNA]</scope>
    <source>
        <strain evidence="2 3">LY01</strain>
    </source>
</reference>
<evidence type="ECO:0000313" key="3">
    <source>
        <dbReference type="Proteomes" id="UP000028521"/>
    </source>
</evidence>
<dbReference type="Gene3D" id="3.40.250.10">
    <property type="entry name" value="Rhodanese-like domain"/>
    <property type="match status" value="1"/>
</dbReference>
<dbReference type="PANTHER" id="PTHR43031">
    <property type="entry name" value="FAD-DEPENDENT OXIDOREDUCTASE"/>
    <property type="match status" value="1"/>
</dbReference>
<sequence length="112" mass="12761">MSLLSMLFSAKATHKNINVLQPDAFKTRILEHKNVQLVDVRTAKEFKSGHIKNAKNIDFYSGGFPAEFEKLNKTQPVYVYCRSGVRSRQAANKLVKMGFSEIYDLKGGYLSW</sequence>
<dbReference type="CDD" id="cd00158">
    <property type="entry name" value="RHOD"/>
    <property type="match status" value="1"/>
</dbReference>
<dbReference type="Proteomes" id="UP000028521">
    <property type="component" value="Unassembled WGS sequence"/>
</dbReference>
<evidence type="ECO:0000313" key="2">
    <source>
        <dbReference type="EMBL" id="KFB00842.1"/>
    </source>
</evidence>
<dbReference type="RefSeq" id="WP_036122742.1">
    <property type="nucleotide sequence ID" value="NZ_BMET01000004.1"/>
</dbReference>
<dbReference type="PROSITE" id="PS50206">
    <property type="entry name" value="RHODANESE_3"/>
    <property type="match status" value="1"/>
</dbReference>